<gene>
    <name evidence="5" type="ORF">ENJ89_05480</name>
</gene>
<dbReference type="InterPro" id="IPR006162">
    <property type="entry name" value="Ppantetheine_attach_site"/>
</dbReference>
<dbReference type="EMBL" id="DROD01000377">
    <property type="protein sequence ID" value="HHJ52625.1"/>
    <property type="molecule type" value="Genomic_DNA"/>
</dbReference>
<evidence type="ECO:0000256" key="1">
    <source>
        <dbReference type="ARBA" id="ARBA00001957"/>
    </source>
</evidence>
<dbReference type="SUPFAM" id="SSF52777">
    <property type="entry name" value="CoA-dependent acyltransferases"/>
    <property type="match status" value="2"/>
</dbReference>
<evidence type="ECO:0000256" key="3">
    <source>
        <dbReference type="ARBA" id="ARBA00022553"/>
    </source>
</evidence>
<dbReference type="FunFam" id="3.40.50.12780:FF:000012">
    <property type="entry name" value="Non-ribosomal peptide synthetase"/>
    <property type="match status" value="1"/>
</dbReference>
<keyword evidence="2" id="KW-0596">Phosphopantetheine</keyword>
<dbReference type="PROSITE" id="PS00455">
    <property type="entry name" value="AMP_BINDING"/>
    <property type="match status" value="1"/>
</dbReference>
<evidence type="ECO:0000313" key="5">
    <source>
        <dbReference type="EMBL" id="HHJ52625.1"/>
    </source>
</evidence>
<dbReference type="Gene3D" id="1.10.1200.10">
    <property type="entry name" value="ACP-like"/>
    <property type="match status" value="1"/>
</dbReference>
<dbReference type="GO" id="GO:0005829">
    <property type="term" value="C:cytosol"/>
    <property type="evidence" value="ECO:0007669"/>
    <property type="project" value="TreeGrafter"/>
</dbReference>
<dbReference type="InterPro" id="IPR025110">
    <property type="entry name" value="AMP-bd_C"/>
</dbReference>
<dbReference type="InterPro" id="IPR000873">
    <property type="entry name" value="AMP-dep_synth/lig_dom"/>
</dbReference>
<dbReference type="GO" id="GO:0003824">
    <property type="term" value="F:catalytic activity"/>
    <property type="evidence" value="ECO:0007669"/>
    <property type="project" value="InterPro"/>
</dbReference>
<dbReference type="GO" id="GO:0031177">
    <property type="term" value="F:phosphopantetheine binding"/>
    <property type="evidence" value="ECO:0007669"/>
    <property type="project" value="InterPro"/>
</dbReference>
<dbReference type="Gene3D" id="3.30.559.10">
    <property type="entry name" value="Chloramphenicol acetyltransferase-like domain"/>
    <property type="match status" value="1"/>
</dbReference>
<dbReference type="GO" id="GO:0072330">
    <property type="term" value="P:monocarboxylic acid biosynthetic process"/>
    <property type="evidence" value="ECO:0007669"/>
    <property type="project" value="UniProtKB-ARBA"/>
</dbReference>
<dbReference type="InterPro" id="IPR020806">
    <property type="entry name" value="PKS_PP-bd"/>
</dbReference>
<dbReference type="InterPro" id="IPR023213">
    <property type="entry name" value="CAT-like_dom_sf"/>
</dbReference>
<dbReference type="InterPro" id="IPR010071">
    <property type="entry name" value="AA_adenyl_dom"/>
</dbReference>
<dbReference type="PRINTS" id="PR00154">
    <property type="entry name" value="AMPBINDING"/>
</dbReference>
<protein>
    <submittedName>
        <fullName evidence="5">Amino acid adenylation domain-containing protein</fullName>
    </submittedName>
</protein>
<dbReference type="FunFam" id="3.40.50.980:FF:000001">
    <property type="entry name" value="Non-ribosomal peptide synthetase"/>
    <property type="match status" value="1"/>
</dbReference>
<dbReference type="AlphaFoldDB" id="A0A7V5PPZ0"/>
<dbReference type="PANTHER" id="PTHR45527:SF1">
    <property type="entry name" value="FATTY ACID SYNTHASE"/>
    <property type="match status" value="1"/>
</dbReference>
<dbReference type="Pfam" id="PF00550">
    <property type="entry name" value="PP-binding"/>
    <property type="match status" value="1"/>
</dbReference>
<feature type="domain" description="Carrier" evidence="4">
    <location>
        <begin position="784"/>
        <end position="859"/>
    </location>
</feature>
<dbReference type="InterPro" id="IPR020845">
    <property type="entry name" value="AMP-binding_CS"/>
</dbReference>
<accession>A0A7V5PPZ0</accession>
<dbReference type="FunFam" id="3.30.300.30:FF:000010">
    <property type="entry name" value="Enterobactin synthetase component F"/>
    <property type="match status" value="1"/>
</dbReference>
<evidence type="ECO:0000256" key="2">
    <source>
        <dbReference type="ARBA" id="ARBA00022450"/>
    </source>
</evidence>
<dbReference type="Pfam" id="PF13193">
    <property type="entry name" value="AMP-binding_C"/>
    <property type="match status" value="1"/>
</dbReference>
<name>A0A7V5PPZ0_CALAY</name>
<dbReference type="FunFam" id="2.30.38.10:FF:000001">
    <property type="entry name" value="Non-ribosomal peptide synthetase PvdI"/>
    <property type="match status" value="1"/>
</dbReference>
<dbReference type="GO" id="GO:0043041">
    <property type="term" value="P:amino acid activation for nonribosomal peptide biosynthetic process"/>
    <property type="evidence" value="ECO:0007669"/>
    <property type="project" value="TreeGrafter"/>
</dbReference>
<dbReference type="SMART" id="SM00823">
    <property type="entry name" value="PKS_PP"/>
    <property type="match status" value="1"/>
</dbReference>
<dbReference type="GO" id="GO:0044550">
    <property type="term" value="P:secondary metabolite biosynthetic process"/>
    <property type="evidence" value="ECO:0007669"/>
    <property type="project" value="UniProtKB-ARBA"/>
</dbReference>
<dbReference type="Gene3D" id="3.30.559.30">
    <property type="entry name" value="Nonribosomal peptide synthetase, condensation domain"/>
    <property type="match status" value="1"/>
</dbReference>
<dbReference type="SUPFAM" id="SSF47336">
    <property type="entry name" value="ACP-like"/>
    <property type="match status" value="1"/>
</dbReference>
<comment type="caution">
    <text evidence="5">The sequence shown here is derived from an EMBL/GenBank/DDBJ whole genome shotgun (WGS) entry which is preliminary data.</text>
</comment>
<organism evidence="5">
    <name type="scientific">Caldithrix abyssi</name>
    <dbReference type="NCBI Taxonomy" id="187145"/>
    <lineage>
        <taxon>Bacteria</taxon>
        <taxon>Pseudomonadati</taxon>
        <taxon>Calditrichota</taxon>
        <taxon>Calditrichia</taxon>
        <taxon>Calditrichales</taxon>
        <taxon>Calditrichaceae</taxon>
        <taxon>Caldithrix</taxon>
    </lineage>
</organism>
<dbReference type="Gene3D" id="3.30.300.30">
    <property type="match status" value="1"/>
</dbReference>
<dbReference type="PANTHER" id="PTHR45527">
    <property type="entry name" value="NONRIBOSOMAL PEPTIDE SYNTHETASE"/>
    <property type="match status" value="1"/>
</dbReference>
<dbReference type="FunFam" id="1.10.1200.10:FF:000016">
    <property type="entry name" value="Non-ribosomal peptide synthase"/>
    <property type="match status" value="1"/>
</dbReference>
<dbReference type="InterPro" id="IPR001242">
    <property type="entry name" value="Condensation_dom"/>
</dbReference>
<dbReference type="InterPro" id="IPR009081">
    <property type="entry name" value="PP-bd_ACP"/>
</dbReference>
<comment type="cofactor">
    <cofactor evidence="1">
        <name>pantetheine 4'-phosphate</name>
        <dbReference type="ChEBI" id="CHEBI:47942"/>
    </cofactor>
</comment>
<feature type="non-terminal residue" evidence="5">
    <location>
        <position position="1"/>
    </location>
</feature>
<dbReference type="PROSITE" id="PS00012">
    <property type="entry name" value="PHOSPHOPANTETHEINE"/>
    <property type="match status" value="1"/>
</dbReference>
<dbReference type="CDD" id="cd05930">
    <property type="entry name" value="A_NRPS"/>
    <property type="match status" value="1"/>
</dbReference>
<dbReference type="SUPFAM" id="SSF56801">
    <property type="entry name" value="Acetyl-CoA synthetase-like"/>
    <property type="match status" value="1"/>
</dbReference>
<dbReference type="Gene3D" id="3.40.50.980">
    <property type="match status" value="2"/>
</dbReference>
<dbReference type="InterPro" id="IPR036736">
    <property type="entry name" value="ACP-like_sf"/>
</dbReference>
<dbReference type="PROSITE" id="PS50075">
    <property type="entry name" value="CARRIER"/>
    <property type="match status" value="1"/>
</dbReference>
<dbReference type="Proteomes" id="UP000886124">
    <property type="component" value="Unassembled WGS sequence"/>
</dbReference>
<keyword evidence="3" id="KW-0597">Phosphoprotein</keyword>
<reference evidence="5" key="1">
    <citation type="journal article" date="2020" name="mSystems">
        <title>Genome- and Community-Level Interaction Insights into Carbon Utilization and Element Cycling Functions of Hydrothermarchaeota in Hydrothermal Sediment.</title>
        <authorList>
            <person name="Zhou Z."/>
            <person name="Liu Y."/>
            <person name="Xu W."/>
            <person name="Pan J."/>
            <person name="Luo Z.H."/>
            <person name="Li M."/>
        </authorList>
    </citation>
    <scope>NUCLEOTIDE SEQUENCE [LARGE SCALE GENOMIC DNA]</scope>
    <source>
        <strain evidence="5">HyVt-527</strain>
    </source>
</reference>
<dbReference type="NCBIfam" id="TIGR01733">
    <property type="entry name" value="AA-adenyl-dom"/>
    <property type="match status" value="1"/>
</dbReference>
<dbReference type="Gene3D" id="2.30.38.10">
    <property type="entry name" value="Luciferase, Domain 3"/>
    <property type="match status" value="1"/>
</dbReference>
<evidence type="ECO:0000259" key="4">
    <source>
        <dbReference type="PROSITE" id="PS50075"/>
    </source>
</evidence>
<dbReference type="InterPro" id="IPR045851">
    <property type="entry name" value="AMP-bd_C_sf"/>
</dbReference>
<proteinExistence type="predicted"/>
<dbReference type="InterPro" id="IPR020459">
    <property type="entry name" value="AMP-binding"/>
</dbReference>
<feature type="non-terminal residue" evidence="5">
    <location>
        <position position="1000"/>
    </location>
</feature>
<sequence>IAWLQAQDMQKAENFWKKNLAGFTAPTPLPVAKNNLPTEEPYLKERHVFGERISQMAHNFSRDHQITINTIFQGALSLLLSRYSGEKDVLFGSTVSGRPTDLPGSEGMVGLFINTLPIRVQIDGSKNIKQWLQELQLRNVELREYEYTPLVKIHGWSEVPRSQPLFETLLVFENYPVNETISQSKTSLQIKDVYSFEKTNYPLTFVTAPGKQLVLDIAYDATKFDRDTIRRMQRHFENIVAFLVEHPEQSTALIDLTFPEEKKLLLTDWNGPEKPFPQDKTIHELFEEQASKTPQAVAVDHRDQTLTFEQLNQQANQLAHHLRALGVSVETMVGISLPRSLETVVASLAVLKAGGAYLPIDPEYPEERIQYMIADSGIRFLITADDLAKRFAQNDLKIIKLWEDRQAIESRPVDNPQNINHPENLAFIIYTSGSTGKPKGVLLQHRGAVNFVQNMAQDFGLQAGKTMLQLASFSFDAATGEIFSPLLAGAKVQMIDKDVLLASERLVAFIRDKQVTTATFPPSLLTLLPEDELKMETVISVGDACPWELAARFSGKTRFVNGYGPTEGTIGAIWGEVDSALREQTTTAPIGRPNANVKIYLLDADLNLVPQGVPGEIHIGGAGVARGYHNRPDLTAEKFIPDPFSKIPGARMYKTGDLARWLPDGQIEFIGRVDFQVKIRGFRIELGEIEAEILQRPEVKDAVVIARGQKAGEKSLAAYLIPQEGQTIDPQAVRDALKERLPGYMVPAAFVVMDSFPLSPNGKVDRKALPDPEQADMVSDEYVAPRTPEEELLASIWADLLNLEKVSVISDFFDLGGHSLLATQLVSRIRDAFEIDLPLKDIFEASTIEQLARLIDRQRKADQSHKAPPITRVDRSQRLPLSFAQQRLWFLDQLQPGGSFYNIPGAVRLTGELNVPALEQSLTEMVRRHESLRTTFDSEHGKPFMVIHEPQPVQLPLTDLSAKPQNEREAELKKITQEENRLPFDLKQGPLFRARLIRMS</sequence>
<dbReference type="Pfam" id="PF00501">
    <property type="entry name" value="AMP-binding"/>
    <property type="match status" value="1"/>
</dbReference>
<dbReference type="Pfam" id="PF00668">
    <property type="entry name" value="Condensation"/>
    <property type="match status" value="2"/>
</dbReference>